<dbReference type="GO" id="GO:0006952">
    <property type="term" value="P:defense response"/>
    <property type="evidence" value="ECO:0007669"/>
    <property type="project" value="InterPro"/>
</dbReference>
<dbReference type="PANTHER" id="PTHR35322">
    <property type="entry name" value="PROTEIN CPR-5"/>
    <property type="match status" value="1"/>
</dbReference>
<gene>
    <name evidence="3" type="ORF">OPV22_011212</name>
</gene>
<feature type="transmembrane region" description="Helical" evidence="2">
    <location>
        <begin position="333"/>
        <end position="352"/>
    </location>
</feature>
<dbReference type="Proteomes" id="UP001222027">
    <property type="component" value="Unassembled WGS sequence"/>
</dbReference>
<feature type="transmembrane region" description="Helical" evidence="2">
    <location>
        <begin position="503"/>
        <end position="525"/>
    </location>
</feature>
<dbReference type="EMBL" id="JAQQAF010000003">
    <property type="protein sequence ID" value="KAJ8500660.1"/>
    <property type="molecule type" value="Genomic_DNA"/>
</dbReference>
<dbReference type="GO" id="GO:0010150">
    <property type="term" value="P:leaf senescence"/>
    <property type="evidence" value="ECO:0007669"/>
    <property type="project" value="InterPro"/>
</dbReference>
<feature type="region of interest" description="Disordered" evidence="1">
    <location>
        <begin position="1"/>
        <end position="26"/>
    </location>
</feature>
<evidence type="ECO:0008006" key="5">
    <source>
        <dbReference type="Google" id="ProtNLM"/>
    </source>
</evidence>
<keyword evidence="4" id="KW-1185">Reference proteome</keyword>
<name>A0AAV8Q4Q7_ENSVE</name>
<dbReference type="PANTHER" id="PTHR35322:SF2">
    <property type="entry name" value="PROTEIN CPR-5"/>
    <property type="match status" value="1"/>
</dbReference>
<organism evidence="3 4">
    <name type="scientific">Ensete ventricosum</name>
    <name type="common">Abyssinian banana</name>
    <name type="synonym">Musa ensete</name>
    <dbReference type="NCBI Taxonomy" id="4639"/>
    <lineage>
        <taxon>Eukaryota</taxon>
        <taxon>Viridiplantae</taxon>
        <taxon>Streptophyta</taxon>
        <taxon>Embryophyta</taxon>
        <taxon>Tracheophyta</taxon>
        <taxon>Spermatophyta</taxon>
        <taxon>Magnoliopsida</taxon>
        <taxon>Liliopsida</taxon>
        <taxon>Zingiberales</taxon>
        <taxon>Musaceae</taxon>
        <taxon>Ensete</taxon>
    </lineage>
</organism>
<dbReference type="InterPro" id="IPR044708">
    <property type="entry name" value="CPR5"/>
</dbReference>
<evidence type="ECO:0000256" key="1">
    <source>
        <dbReference type="SAM" id="MobiDB-lite"/>
    </source>
</evidence>
<protein>
    <recommendedName>
        <fullName evidence="5">Protein CPR-5</fullName>
    </recommendedName>
</protein>
<comment type="caution">
    <text evidence="3">The sequence shown here is derived from an EMBL/GenBank/DDBJ whole genome shotgun (WGS) entry which is preliminary data.</text>
</comment>
<keyword evidence="2" id="KW-0812">Transmembrane</keyword>
<feature type="transmembrane region" description="Helical" evidence="2">
    <location>
        <begin position="458"/>
        <end position="481"/>
    </location>
</feature>
<feature type="region of interest" description="Disordered" evidence="1">
    <location>
        <begin position="42"/>
        <end position="81"/>
    </location>
</feature>
<dbReference type="GO" id="GO:0010090">
    <property type="term" value="P:trichome morphogenesis"/>
    <property type="evidence" value="ECO:0007669"/>
    <property type="project" value="InterPro"/>
</dbReference>
<dbReference type="AlphaFoldDB" id="A0AAV8Q4Q7"/>
<sequence>MECARSHGSAAIDGGDGEGGRGRAGGRVDCATVRMRRWQPLERGRCVSSSRTRSTERDDASSSSSSSSRQRTQRTGMRLRNRHRSLWVPRVGRGNEGFQDLALPLGMSFAAVVAQILNGNISGRRSQINHFSMLCTSAVKESITNIYGNKFDYFIRNFDKSFQSTLKTLCLINKASITKQEKTDCSFFTCNSSEYTPYLANPEPVSGLENLQENMPLSSMSNQLILHRQENKHLANIYHGTPGHRFSQSILDTYERSVVEQTRSNDLKAVEIGLVMEKLQLKQSQLALSSDANLLEKIKISMGISKASFKEEKLRNQMLETRHAQLLKRCIDLLVTGLIIMCGLLLYGASIYSLERITEVTSACNYTLKESRSWWIPKSVQSFSSGWLTLRCHFVVLTRMCFGILMILAIAYLVFQRSAMTGPTMPVTFLVMLLGVVCGFAGKLCVDTLGGSGYHWLIYWEVFCMLHFFANVFPSACHHILHGPVAVTQGANTVRLPYSVRRYAFYILLVLILPILSGLLPFASINEWKVHFSEKLAFWSSGRKIQTSAEWWTFGTGVGNYCIPSFMEQLMPLSKMLFDNDYQCSSY</sequence>
<evidence type="ECO:0000313" key="3">
    <source>
        <dbReference type="EMBL" id="KAJ8500660.1"/>
    </source>
</evidence>
<accession>A0AAV8Q4Q7</accession>
<proteinExistence type="predicted"/>
<evidence type="ECO:0000313" key="4">
    <source>
        <dbReference type="Proteomes" id="UP001222027"/>
    </source>
</evidence>
<feature type="transmembrane region" description="Helical" evidence="2">
    <location>
        <begin position="394"/>
        <end position="415"/>
    </location>
</feature>
<feature type="transmembrane region" description="Helical" evidence="2">
    <location>
        <begin position="427"/>
        <end position="446"/>
    </location>
</feature>
<keyword evidence="2" id="KW-0472">Membrane</keyword>
<evidence type="ECO:0000256" key="2">
    <source>
        <dbReference type="SAM" id="Phobius"/>
    </source>
</evidence>
<keyword evidence="2" id="KW-1133">Transmembrane helix</keyword>
<reference evidence="3 4" key="1">
    <citation type="submission" date="2022-12" db="EMBL/GenBank/DDBJ databases">
        <title>Chromosome-scale assembly of the Ensete ventricosum genome.</title>
        <authorList>
            <person name="Dussert Y."/>
            <person name="Stocks J."/>
            <person name="Wendawek A."/>
            <person name="Woldeyes F."/>
            <person name="Nichols R.A."/>
            <person name="Borrell J.S."/>
        </authorList>
    </citation>
    <scope>NUCLEOTIDE SEQUENCE [LARGE SCALE GENOMIC DNA]</scope>
    <source>
        <strain evidence="4">cv. Maze</strain>
        <tissue evidence="3">Seeds</tissue>
    </source>
</reference>
<feature type="compositionally biased region" description="Low complexity" evidence="1">
    <location>
        <begin position="61"/>
        <end position="75"/>
    </location>
</feature>